<dbReference type="InterPro" id="IPR005119">
    <property type="entry name" value="LysR_subst-bd"/>
</dbReference>
<dbReference type="GO" id="GO:0043565">
    <property type="term" value="F:sequence-specific DNA binding"/>
    <property type="evidence" value="ECO:0007669"/>
    <property type="project" value="TreeGrafter"/>
</dbReference>
<dbReference type="InterPro" id="IPR000847">
    <property type="entry name" value="LysR_HTH_N"/>
</dbReference>
<dbReference type="InterPro" id="IPR036388">
    <property type="entry name" value="WH-like_DNA-bd_sf"/>
</dbReference>
<dbReference type="Proteomes" id="UP000516320">
    <property type="component" value="Chromosome"/>
</dbReference>
<dbReference type="SUPFAM" id="SSF53850">
    <property type="entry name" value="Periplasmic binding protein-like II"/>
    <property type="match status" value="1"/>
</dbReference>
<keyword evidence="4" id="KW-0804">Transcription</keyword>
<keyword evidence="6" id="KW-1185">Reference proteome</keyword>
<dbReference type="AlphaFoldDB" id="A0A7H0SQ48"/>
<dbReference type="SUPFAM" id="SSF46785">
    <property type="entry name" value="Winged helix' DNA-binding domain"/>
    <property type="match status" value="1"/>
</dbReference>
<evidence type="ECO:0000313" key="5">
    <source>
        <dbReference type="EMBL" id="QNQ90673.1"/>
    </source>
</evidence>
<name>A0A7H0SQ48_9CORY</name>
<dbReference type="Pfam" id="PF00126">
    <property type="entry name" value="HTH_1"/>
    <property type="match status" value="1"/>
</dbReference>
<dbReference type="PANTHER" id="PTHR30537">
    <property type="entry name" value="HTH-TYPE TRANSCRIPTIONAL REGULATOR"/>
    <property type="match status" value="1"/>
</dbReference>
<dbReference type="KEGG" id="cpoy:GP475_08515"/>
<dbReference type="InterPro" id="IPR058163">
    <property type="entry name" value="LysR-type_TF_proteobact-type"/>
</dbReference>
<evidence type="ECO:0000256" key="2">
    <source>
        <dbReference type="ARBA" id="ARBA00023015"/>
    </source>
</evidence>
<evidence type="ECO:0000256" key="1">
    <source>
        <dbReference type="ARBA" id="ARBA00009437"/>
    </source>
</evidence>
<dbReference type="GO" id="GO:0006351">
    <property type="term" value="P:DNA-templated transcription"/>
    <property type="evidence" value="ECO:0007669"/>
    <property type="project" value="TreeGrafter"/>
</dbReference>
<evidence type="ECO:0000256" key="3">
    <source>
        <dbReference type="ARBA" id="ARBA00023125"/>
    </source>
</evidence>
<reference evidence="5 6" key="1">
    <citation type="submission" date="2019-12" db="EMBL/GenBank/DDBJ databases">
        <title>Corynebacterium sp. nov., isolated from feces of the Anser Albifrons in China.</title>
        <authorList>
            <person name="Liu Q."/>
        </authorList>
    </citation>
    <scope>NUCLEOTIDE SEQUENCE [LARGE SCALE GENOMIC DNA]</scope>
    <source>
        <strain evidence="5 6">4H37-19</strain>
    </source>
</reference>
<comment type="similarity">
    <text evidence="1">Belongs to the LysR transcriptional regulatory family.</text>
</comment>
<sequence length="303" mass="33838">MKRRIDTSHLECLVTFLAVARLGRYIAAGQYLGVNHTTVSRRINELEKALGGPLLLRNKNGWELSALGEKTIVVAEEAEKVLRELGSLEVGMSSPILSGLLRIAAPDAFSVHIATPALADLQRNEPNLEIEMITATQRARQRRSGMDIEIVVGKPQVNRAINQKLMDYELCLYATESFIDTWGEPQNLKDLENYPLNYYVEAGLQVDDLDSGRQALPVQTHGARGIKCTSVFGHVSATINNAGIGLLPDYVAVQYPLRRVLTKEFSHQVSYWMVVRQENTRNPRVRACVRALQKQIQFLASSK</sequence>
<dbReference type="Pfam" id="PF03466">
    <property type="entry name" value="LysR_substrate"/>
    <property type="match status" value="1"/>
</dbReference>
<evidence type="ECO:0000313" key="6">
    <source>
        <dbReference type="Proteomes" id="UP000516320"/>
    </source>
</evidence>
<evidence type="ECO:0000256" key="4">
    <source>
        <dbReference type="ARBA" id="ARBA00023163"/>
    </source>
</evidence>
<accession>A0A7H0SQ48</accession>
<proteinExistence type="inferred from homology"/>
<organism evidence="5 6">
    <name type="scientific">Corynebacterium poyangense</name>
    <dbReference type="NCBI Taxonomy" id="2684405"/>
    <lineage>
        <taxon>Bacteria</taxon>
        <taxon>Bacillati</taxon>
        <taxon>Actinomycetota</taxon>
        <taxon>Actinomycetes</taxon>
        <taxon>Mycobacteriales</taxon>
        <taxon>Corynebacteriaceae</taxon>
        <taxon>Corynebacterium</taxon>
    </lineage>
</organism>
<dbReference type="Gene3D" id="3.40.190.290">
    <property type="match status" value="1"/>
</dbReference>
<keyword evidence="3" id="KW-0238">DNA-binding</keyword>
<dbReference type="EMBL" id="CP046884">
    <property type="protein sequence ID" value="QNQ90673.1"/>
    <property type="molecule type" value="Genomic_DNA"/>
</dbReference>
<gene>
    <name evidence="5" type="ORF">GP475_08515</name>
</gene>
<dbReference type="PROSITE" id="PS50931">
    <property type="entry name" value="HTH_LYSR"/>
    <property type="match status" value="1"/>
</dbReference>
<dbReference type="InterPro" id="IPR036390">
    <property type="entry name" value="WH_DNA-bd_sf"/>
</dbReference>
<dbReference type="PANTHER" id="PTHR30537:SF3">
    <property type="entry name" value="TRANSCRIPTIONAL REGULATORY PROTEIN"/>
    <property type="match status" value="1"/>
</dbReference>
<dbReference type="RefSeq" id="WP_187973987.1">
    <property type="nucleotide sequence ID" value="NZ_CP046884.1"/>
</dbReference>
<dbReference type="GO" id="GO:0003700">
    <property type="term" value="F:DNA-binding transcription factor activity"/>
    <property type="evidence" value="ECO:0007669"/>
    <property type="project" value="InterPro"/>
</dbReference>
<keyword evidence="2" id="KW-0805">Transcription regulation</keyword>
<dbReference type="Gene3D" id="1.10.10.10">
    <property type="entry name" value="Winged helix-like DNA-binding domain superfamily/Winged helix DNA-binding domain"/>
    <property type="match status" value="1"/>
</dbReference>
<protein>
    <submittedName>
        <fullName evidence="5">LysR family transcriptional regulator</fullName>
    </submittedName>
</protein>